<feature type="compositionally biased region" description="Low complexity" evidence="1">
    <location>
        <begin position="37"/>
        <end position="50"/>
    </location>
</feature>
<feature type="region of interest" description="Disordered" evidence="1">
    <location>
        <begin position="134"/>
        <end position="178"/>
    </location>
</feature>
<dbReference type="RefSeq" id="XP_025723030.1">
    <property type="nucleotide sequence ID" value="XM_025867245.1"/>
</dbReference>
<evidence type="ECO:0000256" key="1">
    <source>
        <dbReference type="SAM" id="MobiDB-lite"/>
    </source>
</evidence>
<name>A0A3Q7NMZ7_CALUR</name>
<evidence type="ECO:0000313" key="3">
    <source>
        <dbReference type="RefSeq" id="XP_025723030.1"/>
    </source>
</evidence>
<proteinExistence type="predicted"/>
<gene>
    <name evidence="3" type="primary">LOC112820186</name>
</gene>
<organism evidence="2 3">
    <name type="scientific">Callorhinus ursinus</name>
    <name type="common">Northern fur seal</name>
    <dbReference type="NCBI Taxonomy" id="34884"/>
    <lineage>
        <taxon>Eukaryota</taxon>
        <taxon>Metazoa</taxon>
        <taxon>Chordata</taxon>
        <taxon>Craniata</taxon>
        <taxon>Vertebrata</taxon>
        <taxon>Euteleostomi</taxon>
        <taxon>Mammalia</taxon>
        <taxon>Eutheria</taxon>
        <taxon>Laurasiatheria</taxon>
        <taxon>Carnivora</taxon>
        <taxon>Caniformia</taxon>
        <taxon>Pinnipedia</taxon>
        <taxon>Otariidae</taxon>
        <taxon>Callorhinus</taxon>
    </lineage>
</organism>
<keyword evidence="2" id="KW-1185">Reference proteome</keyword>
<feature type="compositionally biased region" description="Gly residues" evidence="1">
    <location>
        <begin position="51"/>
        <end position="65"/>
    </location>
</feature>
<reference evidence="3" key="2">
    <citation type="submission" date="2025-08" db="UniProtKB">
        <authorList>
            <consortium name="RefSeq"/>
        </authorList>
    </citation>
    <scope>IDENTIFICATION</scope>
    <source>
        <tissue evidence="3">Blood</tissue>
    </source>
</reference>
<sequence length="203" mass="20882">MGKDRREEGLAAVILDPRPPPVVVRSLAARFPRPRDPASAGAATTAATSGGSPGGSRWVGGGPGGSSRPTVGSAELGGDSRGQGAGVLGCPLQALPRAAPPLSQPGRPCPLCASSRCRRPQRGFWGYAAGLDTRRPLGSWGPGRPGFTSRPPGAARPSGGASARPQSRGRPPLPFALSRRNLPIILPPRLEPCATRARNKHHI</sequence>
<feature type="region of interest" description="Disordered" evidence="1">
    <location>
        <begin position="27"/>
        <end position="88"/>
    </location>
</feature>
<protein>
    <submittedName>
        <fullName evidence="3">Alanine and glycine-rich protein-like</fullName>
    </submittedName>
</protein>
<dbReference type="InParanoid" id="A0A3Q7NMZ7"/>
<dbReference type="AlphaFoldDB" id="A0A3Q7NMZ7"/>
<reference key="1">
    <citation type="submission" date="2019-01" db="UniProtKB">
        <authorList>
            <consortium name="RefSeq"/>
        </authorList>
    </citation>
    <scope>IDENTIFICATION</scope>
</reference>
<evidence type="ECO:0000313" key="2">
    <source>
        <dbReference type="Proteomes" id="UP000286641"/>
    </source>
</evidence>
<accession>A0A3Q7NMZ7</accession>
<dbReference type="Proteomes" id="UP000286641">
    <property type="component" value="Unplaced"/>
</dbReference>
<feature type="compositionally biased region" description="Low complexity" evidence="1">
    <location>
        <begin position="149"/>
        <end position="165"/>
    </location>
</feature>